<dbReference type="InterPro" id="IPR042100">
    <property type="entry name" value="Bug_dom1"/>
</dbReference>
<dbReference type="CDD" id="cd13578">
    <property type="entry name" value="PBP2_Bug27"/>
    <property type="match status" value="1"/>
</dbReference>
<comment type="similarity">
    <text evidence="1">Belongs to the UPF0065 (bug) family.</text>
</comment>
<evidence type="ECO:0000313" key="3">
    <source>
        <dbReference type="EMBL" id="MEF7616987.1"/>
    </source>
</evidence>
<reference evidence="3 4" key="1">
    <citation type="submission" date="2024-02" db="EMBL/GenBank/DDBJ databases">
        <title>Genome sequence of Aquincola sp. MAHUQ-54.</title>
        <authorList>
            <person name="Huq M.A."/>
        </authorList>
    </citation>
    <scope>NUCLEOTIDE SEQUENCE [LARGE SCALE GENOMIC DNA]</scope>
    <source>
        <strain evidence="3 4">MAHUQ-54</strain>
    </source>
</reference>
<dbReference type="SUPFAM" id="SSF53850">
    <property type="entry name" value="Periplasmic binding protein-like II"/>
    <property type="match status" value="1"/>
</dbReference>
<protein>
    <submittedName>
        <fullName evidence="3">Tripartite tricarboxylate transporter substrate binding protein</fullName>
    </submittedName>
</protein>
<comment type="caution">
    <text evidence="3">The sequence shown here is derived from an EMBL/GenBank/DDBJ whole genome shotgun (WGS) entry which is preliminary data.</text>
</comment>
<dbReference type="Gene3D" id="3.40.190.10">
    <property type="entry name" value="Periplasmic binding protein-like II"/>
    <property type="match status" value="1"/>
</dbReference>
<dbReference type="PANTHER" id="PTHR42928">
    <property type="entry name" value="TRICARBOXYLATE-BINDING PROTEIN"/>
    <property type="match status" value="1"/>
</dbReference>
<proteinExistence type="inferred from homology"/>
<dbReference type="EMBL" id="JAZIBG010000052">
    <property type="protein sequence ID" value="MEF7616987.1"/>
    <property type="molecule type" value="Genomic_DNA"/>
</dbReference>
<gene>
    <name evidence="3" type="ORF">V4F39_23950</name>
</gene>
<dbReference type="Gene3D" id="3.40.190.150">
    <property type="entry name" value="Bordetella uptake gene, domain 1"/>
    <property type="match status" value="1"/>
</dbReference>
<feature type="signal peptide" evidence="2">
    <location>
        <begin position="1"/>
        <end position="20"/>
    </location>
</feature>
<dbReference type="Proteomes" id="UP001336250">
    <property type="component" value="Unassembled WGS sequence"/>
</dbReference>
<keyword evidence="4" id="KW-1185">Reference proteome</keyword>
<dbReference type="RefSeq" id="WP_332292629.1">
    <property type="nucleotide sequence ID" value="NZ_JAZIBG010000052.1"/>
</dbReference>
<evidence type="ECO:0000256" key="2">
    <source>
        <dbReference type="SAM" id="SignalP"/>
    </source>
</evidence>
<dbReference type="InterPro" id="IPR005064">
    <property type="entry name" value="BUG"/>
</dbReference>
<dbReference type="PANTHER" id="PTHR42928:SF5">
    <property type="entry name" value="BLR1237 PROTEIN"/>
    <property type="match status" value="1"/>
</dbReference>
<name>A0AAW9QJH7_9BURK</name>
<dbReference type="PIRSF" id="PIRSF017082">
    <property type="entry name" value="YflP"/>
    <property type="match status" value="1"/>
</dbReference>
<accession>A0AAW9QJH7</accession>
<feature type="chain" id="PRO_5043779527" evidence="2">
    <location>
        <begin position="21"/>
        <end position="320"/>
    </location>
</feature>
<dbReference type="AlphaFoldDB" id="A0AAW9QJH7"/>
<evidence type="ECO:0000256" key="1">
    <source>
        <dbReference type="ARBA" id="ARBA00006987"/>
    </source>
</evidence>
<keyword evidence="2" id="KW-0732">Signal</keyword>
<evidence type="ECO:0000313" key="4">
    <source>
        <dbReference type="Proteomes" id="UP001336250"/>
    </source>
</evidence>
<organism evidence="3 4">
    <name type="scientific">Aquincola agrisoli</name>
    <dbReference type="NCBI Taxonomy" id="3119538"/>
    <lineage>
        <taxon>Bacteria</taxon>
        <taxon>Pseudomonadati</taxon>
        <taxon>Pseudomonadota</taxon>
        <taxon>Betaproteobacteria</taxon>
        <taxon>Burkholderiales</taxon>
        <taxon>Sphaerotilaceae</taxon>
        <taxon>Aquincola</taxon>
    </lineage>
</organism>
<dbReference type="Pfam" id="PF03401">
    <property type="entry name" value="TctC"/>
    <property type="match status" value="1"/>
</dbReference>
<sequence length="320" mass="33107">MTKTFMSGLLLAAAALAASAQERFPAKPITLIVPFAPGGIADVTARAVAEAMGKTLGQTVVVDNRPSAGSIVASQAVASARPDGHTLLLMTNANAVSVGLFKKLPYDTLKDLQPISTLGTFDLGIVVPASSPFKTLPELLRHAKAHPGELKTGTIAVGSTQHLSAKLFETVAGISLLTVPYKGSPAVLMALRSGEIEVAMEIVGPMLSQLQSGQIRALAVTGAQRNAALPDVPTVQQAGLPAYDVTSWNAIAAPAGTPPATVDALQRAIAGAVADPSVRTRLEGLGMRLQASTPAQARELLARDVQRWGAVIRDAKIQPE</sequence>